<keyword evidence="1" id="KW-0472">Membrane</keyword>
<evidence type="ECO:0000313" key="3">
    <source>
        <dbReference type="Proteomes" id="UP000030200"/>
    </source>
</evidence>
<gene>
    <name evidence="2" type="primary">120</name>
    <name evidence="2" type="ORF">PBI_JAY2JAY_120</name>
</gene>
<dbReference type="EMBL" id="KM652554">
    <property type="protein sequence ID" value="AIW02610.1"/>
    <property type="molecule type" value="Genomic_DNA"/>
</dbReference>
<dbReference type="GeneID" id="26796849"/>
<evidence type="ECO:0008006" key="4">
    <source>
        <dbReference type="Google" id="ProtNLM"/>
    </source>
</evidence>
<reference evidence="2 3" key="1">
    <citation type="submission" date="2014-09" db="EMBL/GenBank/DDBJ databases">
        <authorList>
            <person name="Gicewicz E.A."/>
            <person name="Hiryak K.M."/>
            <person name="Horoschock A.N."/>
            <person name="Kneeream E.R."/>
            <person name="Luchetta J."/>
            <person name="Mikolon A.R."/>
            <person name="Smith S.N."/>
            <person name="Svintozelskiy S."/>
            <person name="Yucha M.L."/>
            <person name="Manna D.P."/>
            <person name="Pidcock K.A."/>
            <person name="Laing C.E."/>
            <person name="Schaff J.E."/>
            <person name="Dashiell C.L."/>
            <person name="Macialek J.A."/>
            <person name="Anders K.R."/>
            <person name="Braun M.A."/>
            <person name="Delesalle V.A."/>
            <person name="Hughes L.E."/>
            <person name="Ware V.C."/>
            <person name="Bradley K.W."/>
            <person name="Barker L.P."/>
            <person name="Asai D.J."/>
            <person name="Bowman C.A."/>
            <person name="Russell D.A."/>
            <person name="Pope W.H."/>
            <person name="Jacobs-Sera D."/>
            <person name="Hendrix R.W."/>
            <person name="Hatfull G.F."/>
        </authorList>
    </citation>
    <scope>NUCLEOTIDE SEQUENCE [LARGE SCALE GENOMIC DNA]</scope>
</reference>
<dbReference type="Pfam" id="PF11750">
    <property type="entry name" value="DUF3307"/>
    <property type="match status" value="1"/>
</dbReference>
<dbReference type="Proteomes" id="UP000030200">
    <property type="component" value="Segment"/>
</dbReference>
<keyword evidence="1" id="KW-1133">Transmembrane helix</keyword>
<keyword evidence="3" id="KW-1185">Reference proteome</keyword>
<dbReference type="InterPro" id="IPR021737">
    <property type="entry name" value="Phage_phiKZ_Orf197"/>
</dbReference>
<proteinExistence type="predicted"/>
<evidence type="ECO:0000313" key="2">
    <source>
        <dbReference type="EMBL" id="AIW02610.1"/>
    </source>
</evidence>
<sequence>MSAVLLGVLLHFIGDYIIQTDWMAQLKTKRWAPAIVHGVTYGVPFVFATMSPIALAVIIVTHIVIDHYRLARHLVWAKNQLAPKSWRYSWSEGHLTGYRNDGPVWLNTWLMIIADNTLHIIINTLAILYL</sequence>
<protein>
    <recommendedName>
        <fullName evidence="4">DUF3307 domain-containing protein</fullName>
    </recommendedName>
</protein>
<organism evidence="2 3">
    <name type="scientific">Streptomyces phage Jay2Jay</name>
    <dbReference type="NCBI Taxonomy" id="1556290"/>
    <lineage>
        <taxon>Viruses</taxon>
        <taxon>Duplodnaviria</taxon>
        <taxon>Heunggongvirae</taxon>
        <taxon>Uroviricota</taxon>
        <taxon>Caudoviricetes</taxon>
        <taxon>Stanwilliamsviridae</taxon>
        <taxon>Boydwoodruffvirinae</taxon>
        <taxon>Samistivirus</taxon>
        <taxon>Samistivirus jay2jay</taxon>
    </lineage>
</organism>
<accession>A0A0A0RM59</accession>
<evidence type="ECO:0000256" key="1">
    <source>
        <dbReference type="SAM" id="Phobius"/>
    </source>
</evidence>
<dbReference type="KEGG" id="vg:26796849"/>
<dbReference type="RefSeq" id="YP_009225837.1">
    <property type="nucleotide sequence ID" value="NC_029098.1"/>
</dbReference>
<feature type="transmembrane region" description="Helical" evidence="1">
    <location>
        <begin position="44"/>
        <end position="65"/>
    </location>
</feature>
<dbReference type="OrthoDB" id="15658at10239"/>
<name>A0A0A0RM59_9CAUD</name>
<keyword evidence="1" id="KW-0812">Transmembrane</keyword>